<evidence type="ECO:0000256" key="2">
    <source>
        <dbReference type="ARBA" id="ARBA00023015"/>
    </source>
</evidence>
<evidence type="ECO:0000259" key="6">
    <source>
        <dbReference type="Pfam" id="PF08281"/>
    </source>
</evidence>
<dbReference type="Gene3D" id="1.10.10.10">
    <property type="entry name" value="Winged helix-like DNA-binding domain superfamily/Winged helix DNA-binding domain"/>
    <property type="match status" value="1"/>
</dbReference>
<dbReference type="PANTHER" id="PTHR43133">
    <property type="entry name" value="RNA POLYMERASE ECF-TYPE SIGMA FACTO"/>
    <property type="match status" value="1"/>
</dbReference>
<dbReference type="Pfam" id="PF04542">
    <property type="entry name" value="Sigma70_r2"/>
    <property type="match status" value="1"/>
</dbReference>
<dbReference type="NCBIfam" id="TIGR02937">
    <property type="entry name" value="sigma70-ECF"/>
    <property type="match status" value="1"/>
</dbReference>
<evidence type="ECO:0000256" key="1">
    <source>
        <dbReference type="ARBA" id="ARBA00010641"/>
    </source>
</evidence>
<dbReference type="GO" id="GO:0006352">
    <property type="term" value="P:DNA-templated transcription initiation"/>
    <property type="evidence" value="ECO:0007669"/>
    <property type="project" value="InterPro"/>
</dbReference>
<dbReference type="InterPro" id="IPR013325">
    <property type="entry name" value="RNA_pol_sigma_r2"/>
</dbReference>
<name>A0A0A3J859_9BACL</name>
<dbReference type="AlphaFoldDB" id="A0A0A3J859"/>
<feature type="domain" description="RNA polymerase sigma factor 70 region 4 type 2" evidence="6">
    <location>
        <begin position="96"/>
        <end position="143"/>
    </location>
</feature>
<evidence type="ECO:0000256" key="4">
    <source>
        <dbReference type="ARBA" id="ARBA00023163"/>
    </source>
</evidence>
<dbReference type="InterPro" id="IPR013324">
    <property type="entry name" value="RNA_pol_sigma_r3/r4-like"/>
</dbReference>
<dbReference type="InterPro" id="IPR013249">
    <property type="entry name" value="RNA_pol_sigma70_r4_t2"/>
</dbReference>
<feature type="domain" description="RNA polymerase sigma-70 region 2" evidence="5">
    <location>
        <begin position="3"/>
        <end position="59"/>
    </location>
</feature>
<comment type="caution">
    <text evidence="7">The sequence shown here is derived from an EMBL/GenBank/DDBJ whole genome shotgun (WGS) entry which is preliminary data.</text>
</comment>
<keyword evidence="8" id="KW-1185">Reference proteome</keyword>
<evidence type="ECO:0000259" key="5">
    <source>
        <dbReference type="Pfam" id="PF04542"/>
    </source>
</evidence>
<proteinExistence type="inferred from homology"/>
<dbReference type="Proteomes" id="UP000030595">
    <property type="component" value="Unassembled WGS sequence"/>
</dbReference>
<accession>A0A0A3J859</accession>
<evidence type="ECO:0008006" key="9">
    <source>
        <dbReference type="Google" id="ProtNLM"/>
    </source>
</evidence>
<dbReference type="Gene3D" id="1.10.1740.10">
    <property type="match status" value="1"/>
</dbReference>
<sequence length="157" mass="18383">MMLLKLAYTYVKSRAMAEDIVQDVFEKAIEKESAFRGDASYKTYLIRMTINRSYDYLRSWKYKQLSITNTIAQLFNSETPEKNAILKDIKAQLGIAILKLKPKYREIIVLYYYEDFTTLEIAKFLNIPEGTVKTRLKRAREQLKQKLVGMKGVDFDA</sequence>
<evidence type="ECO:0000313" key="8">
    <source>
        <dbReference type="Proteomes" id="UP000030595"/>
    </source>
</evidence>
<keyword evidence="4" id="KW-0804">Transcription</keyword>
<evidence type="ECO:0000256" key="3">
    <source>
        <dbReference type="ARBA" id="ARBA00023082"/>
    </source>
</evidence>
<dbReference type="PANTHER" id="PTHR43133:SF60">
    <property type="entry name" value="RNA POLYMERASE SIGMA FACTOR SIGV"/>
    <property type="match status" value="1"/>
</dbReference>
<protein>
    <recommendedName>
        <fullName evidence="9">RNA polymerase subunit sigma-24</fullName>
    </recommendedName>
</protein>
<dbReference type="GO" id="GO:0003677">
    <property type="term" value="F:DNA binding"/>
    <property type="evidence" value="ECO:0007669"/>
    <property type="project" value="InterPro"/>
</dbReference>
<dbReference type="eggNOG" id="COG1595">
    <property type="taxonomic scope" value="Bacteria"/>
</dbReference>
<gene>
    <name evidence="7" type="ORF">CD30_06785</name>
</gene>
<dbReference type="InterPro" id="IPR036388">
    <property type="entry name" value="WH-like_DNA-bd_sf"/>
</dbReference>
<comment type="similarity">
    <text evidence="1">Belongs to the sigma-70 factor family. ECF subfamily.</text>
</comment>
<dbReference type="SUPFAM" id="SSF88659">
    <property type="entry name" value="Sigma3 and sigma4 domains of RNA polymerase sigma factors"/>
    <property type="match status" value="1"/>
</dbReference>
<keyword evidence="3" id="KW-0731">Sigma factor</keyword>
<dbReference type="InterPro" id="IPR039425">
    <property type="entry name" value="RNA_pol_sigma-70-like"/>
</dbReference>
<organism evidence="7 8">
    <name type="scientific">Ureibacillus massiliensis 4400831 = CIP 108448 = CCUG 49529</name>
    <dbReference type="NCBI Taxonomy" id="1211035"/>
    <lineage>
        <taxon>Bacteria</taxon>
        <taxon>Bacillati</taxon>
        <taxon>Bacillota</taxon>
        <taxon>Bacilli</taxon>
        <taxon>Bacillales</taxon>
        <taxon>Caryophanaceae</taxon>
        <taxon>Ureibacillus</taxon>
    </lineage>
</organism>
<keyword evidence="2" id="KW-0805">Transcription regulation</keyword>
<dbReference type="GO" id="GO:0016987">
    <property type="term" value="F:sigma factor activity"/>
    <property type="evidence" value="ECO:0007669"/>
    <property type="project" value="UniProtKB-KW"/>
</dbReference>
<dbReference type="EMBL" id="JPVQ01000008">
    <property type="protein sequence ID" value="KGR91323.1"/>
    <property type="molecule type" value="Genomic_DNA"/>
</dbReference>
<dbReference type="Pfam" id="PF08281">
    <property type="entry name" value="Sigma70_r4_2"/>
    <property type="match status" value="1"/>
</dbReference>
<reference evidence="7 8" key="1">
    <citation type="submission" date="2014-02" db="EMBL/GenBank/DDBJ databases">
        <title>Draft genome sequence of Lysinibacillus massiliensis CCUG 49529.</title>
        <authorList>
            <person name="Zhang F."/>
            <person name="Wang G."/>
            <person name="Zhang L."/>
        </authorList>
    </citation>
    <scope>NUCLEOTIDE SEQUENCE [LARGE SCALE GENOMIC DNA]</scope>
    <source>
        <strain evidence="7 8">CCUG 49529</strain>
    </source>
</reference>
<dbReference type="CDD" id="cd06171">
    <property type="entry name" value="Sigma70_r4"/>
    <property type="match status" value="1"/>
</dbReference>
<dbReference type="InterPro" id="IPR007627">
    <property type="entry name" value="RNA_pol_sigma70_r2"/>
</dbReference>
<dbReference type="SUPFAM" id="SSF88946">
    <property type="entry name" value="Sigma2 domain of RNA polymerase sigma factors"/>
    <property type="match status" value="1"/>
</dbReference>
<evidence type="ECO:0000313" key="7">
    <source>
        <dbReference type="EMBL" id="KGR91323.1"/>
    </source>
</evidence>
<dbReference type="InterPro" id="IPR014284">
    <property type="entry name" value="RNA_pol_sigma-70_dom"/>
</dbReference>